<gene>
    <name evidence="1" type="ORF">SAMD00023353_1700050</name>
</gene>
<dbReference type="Proteomes" id="UP000054516">
    <property type="component" value="Unassembled WGS sequence"/>
</dbReference>
<dbReference type="EMBL" id="DF977462">
    <property type="protein sequence ID" value="GAP88926.1"/>
    <property type="molecule type" value="Genomic_DNA"/>
</dbReference>
<evidence type="ECO:0000313" key="2">
    <source>
        <dbReference type="Proteomes" id="UP000054516"/>
    </source>
</evidence>
<name>A0A1W2TKW0_ROSNE</name>
<evidence type="ECO:0000313" key="1">
    <source>
        <dbReference type="EMBL" id="GAP88926.1"/>
    </source>
</evidence>
<proteinExistence type="predicted"/>
<sequence length="231" mass="26442">MLGARNTNRVILDHLDESSLTNLPDVASSNLYDARIQLTPGLFREPPEDMYRMTFRYVKCRGPYQPIVVPRTPHRCDVPVPCWPSSLSPKVLRGWWTRYRNYTYFPPCCGTQRDPNDLRVNLCGTALVAEAFRFDEEIYAFIYDYTHAMLAAAQVKGGLLWIARARIVWAAEPPAPHSIAVTREHLELVQQRGHIDHIHVDFRYDPSGGIFGAMKRSIGKLSAKLNKWMAK</sequence>
<keyword evidence="2" id="KW-1185">Reference proteome</keyword>
<accession>A0A1W2TKW0</accession>
<protein>
    <submittedName>
        <fullName evidence="1">Uncharacterized protein</fullName>
    </submittedName>
</protein>
<organism evidence="1">
    <name type="scientific">Rosellinia necatrix</name>
    <name type="common">White root-rot fungus</name>
    <dbReference type="NCBI Taxonomy" id="77044"/>
    <lineage>
        <taxon>Eukaryota</taxon>
        <taxon>Fungi</taxon>
        <taxon>Dikarya</taxon>
        <taxon>Ascomycota</taxon>
        <taxon>Pezizomycotina</taxon>
        <taxon>Sordariomycetes</taxon>
        <taxon>Xylariomycetidae</taxon>
        <taxon>Xylariales</taxon>
        <taxon>Xylariaceae</taxon>
        <taxon>Rosellinia</taxon>
    </lineage>
</organism>
<reference evidence="1" key="1">
    <citation type="submission" date="2016-03" db="EMBL/GenBank/DDBJ databases">
        <title>Draft genome sequence of Rosellinia necatrix.</title>
        <authorList>
            <person name="Kanematsu S."/>
        </authorList>
    </citation>
    <scope>NUCLEOTIDE SEQUENCE [LARGE SCALE GENOMIC DNA]</scope>
    <source>
        <strain evidence="1">W97</strain>
    </source>
</reference>
<dbReference type="OrthoDB" id="4761561at2759"/>
<dbReference type="AlphaFoldDB" id="A0A1W2TKW0"/>